<evidence type="ECO:0000313" key="3">
    <source>
        <dbReference type="RefSeq" id="XP_026762589.2"/>
    </source>
</evidence>
<organism evidence="2 3">
    <name type="scientific">Galleria mellonella</name>
    <name type="common">Greater wax moth</name>
    <dbReference type="NCBI Taxonomy" id="7137"/>
    <lineage>
        <taxon>Eukaryota</taxon>
        <taxon>Metazoa</taxon>
        <taxon>Ecdysozoa</taxon>
        <taxon>Arthropoda</taxon>
        <taxon>Hexapoda</taxon>
        <taxon>Insecta</taxon>
        <taxon>Pterygota</taxon>
        <taxon>Neoptera</taxon>
        <taxon>Endopterygota</taxon>
        <taxon>Lepidoptera</taxon>
        <taxon>Glossata</taxon>
        <taxon>Ditrysia</taxon>
        <taxon>Pyraloidea</taxon>
        <taxon>Pyralidae</taxon>
        <taxon>Galleriinae</taxon>
        <taxon>Galleria</taxon>
    </lineage>
</organism>
<accession>A0A6J1X7C7</accession>
<dbReference type="Proteomes" id="UP001652740">
    <property type="component" value="Unplaced"/>
</dbReference>
<name>A0A6J1X7C7_GALME</name>
<evidence type="ECO:0000256" key="1">
    <source>
        <dbReference type="SAM" id="MobiDB-lite"/>
    </source>
</evidence>
<keyword evidence="2" id="KW-1185">Reference proteome</keyword>
<evidence type="ECO:0000313" key="2">
    <source>
        <dbReference type="Proteomes" id="UP001652740"/>
    </source>
</evidence>
<feature type="compositionally biased region" description="Basic and acidic residues" evidence="1">
    <location>
        <begin position="1"/>
        <end position="11"/>
    </location>
</feature>
<proteinExistence type="predicted"/>
<reference evidence="3" key="1">
    <citation type="submission" date="2025-08" db="UniProtKB">
        <authorList>
            <consortium name="RefSeq"/>
        </authorList>
    </citation>
    <scope>IDENTIFICATION</scope>
    <source>
        <tissue evidence="3">Whole larvae</tissue>
    </source>
</reference>
<feature type="compositionally biased region" description="Polar residues" evidence="1">
    <location>
        <begin position="15"/>
        <end position="27"/>
    </location>
</feature>
<feature type="compositionally biased region" description="Acidic residues" evidence="1">
    <location>
        <begin position="35"/>
        <end position="45"/>
    </location>
</feature>
<protein>
    <submittedName>
        <fullName evidence="3">Uncharacterized protein LOC113521295</fullName>
    </submittedName>
</protein>
<feature type="region of interest" description="Disordered" evidence="1">
    <location>
        <begin position="1"/>
        <end position="45"/>
    </location>
</feature>
<dbReference type="KEGG" id="gmw:113521295"/>
<dbReference type="InParanoid" id="A0A6J1X7C7"/>
<gene>
    <name evidence="3" type="primary">LOC113521295</name>
</gene>
<sequence>MAEINCEHVNDEENMNSSDSECTSTEENMGRGVQDEDNMNSSDSEDTLTEENLVRCVQLQLPKHIAAYCEKKELIRVTQPMVCDTDLMEKVCNNYIIVKKILSNLEWQEKLLCKHVCSTWNSAIHTLNKEQLNATDFVLDLHFNSIKNGIRFKKSSDFSTEPLVVFAFVNTSGTNITSKCMSLLPHPCEPPCEKEHSLLDFVQQKVCGPKNCMFTVRADYLCYFPLNHSPTYKHTYTFDMFRRPRSIIGGISIPAIPDVKFNIINIKSNSDMEKDFYYEVRELSRERIFKGVLVYVTEKYLLHSVEDFFYLNYFKEAQPDIPYALGGCIVEDCIYDKNDIKLIIDGVNEGSDFISENLISIGIFSIPKSVVNSEGEKCNFDVYSLIIEAADWQKTKIQKNIDEFSKKIPRFEHSVALKLSCVGRDKKHELEQNYFRAAFPNTPLIGCYGNGELGINHPPRPVREEPPSRKRFRRDAGPQLGIIYSYSTVFMYFGWGKIISS</sequence>
<dbReference type="RefSeq" id="XP_026762589.2">
    <property type="nucleotide sequence ID" value="XM_026906788.3"/>
</dbReference>
<dbReference type="GeneID" id="113521295"/>
<dbReference type="AlphaFoldDB" id="A0A6J1X7C7"/>